<evidence type="ECO:0000313" key="2">
    <source>
        <dbReference type="Proteomes" id="UP001627154"/>
    </source>
</evidence>
<dbReference type="EMBL" id="JBJJXI010000059">
    <property type="protein sequence ID" value="KAL3398263.1"/>
    <property type="molecule type" value="Genomic_DNA"/>
</dbReference>
<organism evidence="1 2">
    <name type="scientific">Trichogramma kaykai</name>
    <dbReference type="NCBI Taxonomy" id="54128"/>
    <lineage>
        <taxon>Eukaryota</taxon>
        <taxon>Metazoa</taxon>
        <taxon>Ecdysozoa</taxon>
        <taxon>Arthropoda</taxon>
        <taxon>Hexapoda</taxon>
        <taxon>Insecta</taxon>
        <taxon>Pterygota</taxon>
        <taxon>Neoptera</taxon>
        <taxon>Endopterygota</taxon>
        <taxon>Hymenoptera</taxon>
        <taxon>Apocrita</taxon>
        <taxon>Proctotrupomorpha</taxon>
        <taxon>Chalcidoidea</taxon>
        <taxon>Trichogrammatidae</taxon>
        <taxon>Trichogramma</taxon>
    </lineage>
</organism>
<dbReference type="AlphaFoldDB" id="A0ABD2WZV5"/>
<keyword evidence="2" id="KW-1185">Reference proteome</keyword>
<evidence type="ECO:0000313" key="1">
    <source>
        <dbReference type="EMBL" id="KAL3398263.1"/>
    </source>
</evidence>
<gene>
    <name evidence="1" type="ORF">TKK_007452</name>
</gene>
<reference evidence="1 2" key="1">
    <citation type="journal article" date="2024" name="bioRxiv">
        <title>A reference genome for Trichogramma kaykai: A tiny desert-dwelling parasitoid wasp with competing sex-ratio distorters.</title>
        <authorList>
            <person name="Culotta J."/>
            <person name="Lindsey A.R."/>
        </authorList>
    </citation>
    <scope>NUCLEOTIDE SEQUENCE [LARGE SCALE GENOMIC DNA]</scope>
    <source>
        <strain evidence="1 2">KSX58</strain>
    </source>
</reference>
<protein>
    <submittedName>
        <fullName evidence="1">Uncharacterized protein</fullName>
    </submittedName>
</protein>
<proteinExistence type="predicted"/>
<dbReference type="Proteomes" id="UP001627154">
    <property type="component" value="Unassembled WGS sequence"/>
</dbReference>
<name>A0ABD2WZV5_9HYME</name>
<accession>A0ABD2WZV5</accession>
<sequence length="96" mass="11205">MVFVVRKLVDFIDTIKKTNDNRTNAKKYLSYGVGEPEEKVLGSKNPRLACITLFIHKGRHRRASLLESEKIVLFYYTAASYKRSIYEISSYQDPRK</sequence>
<comment type="caution">
    <text evidence="1">The sequence shown here is derived from an EMBL/GenBank/DDBJ whole genome shotgun (WGS) entry which is preliminary data.</text>
</comment>